<proteinExistence type="predicted"/>
<dbReference type="AlphaFoldDB" id="F6SHG5"/>
<keyword evidence="4" id="KW-1185">Reference proteome</keyword>
<gene>
    <name evidence="3 5" type="primary">TMEM26</name>
</gene>
<reference evidence="3" key="2">
    <citation type="submission" date="2025-08" db="UniProtKB">
        <authorList>
            <consortium name="Ensembl"/>
        </authorList>
    </citation>
    <scope>IDENTIFICATION</scope>
    <source>
        <strain evidence="3">Thoroughbred</strain>
    </source>
</reference>
<feature type="transmembrane region" description="Helical" evidence="2">
    <location>
        <begin position="174"/>
        <end position="197"/>
    </location>
</feature>
<dbReference type="Pfam" id="PF09772">
    <property type="entry name" value="Tmem26"/>
    <property type="match status" value="1"/>
</dbReference>
<dbReference type="STRING" id="9796.ENSECAP00000015384"/>
<dbReference type="VGNC" id="VGNC:24277">
    <property type="gene designation" value="TMEM26"/>
</dbReference>
<dbReference type="PANTHER" id="PTHR22168:SF3">
    <property type="entry name" value="TRANSMEMBRANE PROTEIN 26"/>
    <property type="match status" value="1"/>
</dbReference>
<dbReference type="Proteomes" id="UP000002281">
    <property type="component" value="Chromosome 1"/>
</dbReference>
<dbReference type="InterPro" id="IPR019169">
    <property type="entry name" value="Transmembrane_26"/>
</dbReference>
<reference evidence="3 4" key="1">
    <citation type="journal article" date="2009" name="Science">
        <title>Genome sequence, comparative analysis, and population genetics of the domestic horse.</title>
        <authorList>
            <consortium name="Broad Institute Genome Sequencing Platform"/>
            <consortium name="Broad Institute Whole Genome Assembly Team"/>
            <person name="Wade C.M."/>
            <person name="Giulotto E."/>
            <person name="Sigurdsson S."/>
            <person name="Zoli M."/>
            <person name="Gnerre S."/>
            <person name="Imsland F."/>
            <person name="Lear T.L."/>
            <person name="Adelson D.L."/>
            <person name="Bailey E."/>
            <person name="Bellone R.R."/>
            <person name="Bloecker H."/>
            <person name="Distl O."/>
            <person name="Edgar R.C."/>
            <person name="Garber M."/>
            <person name="Leeb T."/>
            <person name="Mauceli E."/>
            <person name="MacLeod J.N."/>
            <person name="Penedo M.C.T."/>
            <person name="Raison J.M."/>
            <person name="Sharpe T."/>
            <person name="Vogel J."/>
            <person name="Andersson L."/>
            <person name="Antczak D.F."/>
            <person name="Biagi T."/>
            <person name="Binns M.M."/>
            <person name="Chowdhary B.P."/>
            <person name="Coleman S.J."/>
            <person name="Della Valle G."/>
            <person name="Fryc S."/>
            <person name="Guerin G."/>
            <person name="Hasegawa T."/>
            <person name="Hill E.W."/>
            <person name="Jurka J."/>
            <person name="Kiialainen A."/>
            <person name="Lindgren G."/>
            <person name="Liu J."/>
            <person name="Magnani E."/>
            <person name="Mickelson J.R."/>
            <person name="Murray J."/>
            <person name="Nergadze S.G."/>
            <person name="Onofrio R."/>
            <person name="Pedroni S."/>
            <person name="Piras M.F."/>
            <person name="Raudsepp T."/>
            <person name="Rocchi M."/>
            <person name="Roeed K.H."/>
            <person name="Ryder O.A."/>
            <person name="Searle S."/>
            <person name="Skow L."/>
            <person name="Swinburne J.E."/>
            <person name="Syvaenen A.C."/>
            <person name="Tozaki T."/>
            <person name="Valberg S.J."/>
            <person name="Vaudin M."/>
            <person name="White J.R."/>
            <person name="Zody M.C."/>
            <person name="Lander E.S."/>
            <person name="Lindblad-Toh K."/>
        </authorList>
    </citation>
    <scope>NUCLEOTIDE SEQUENCE [LARGE SCALE GENOMIC DNA]</scope>
    <source>
        <strain evidence="3 4">Thoroughbred</strain>
    </source>
</reference>
<evidence type="ECO:0000313" key="3">
    <source>
        <dbReference type="Ensembl" id="ENSECAP00000015384.2"/>
    </source>
</evidence>
<sequence length="536" mass="58309">MNESPLMGKQGGGATDSCPSPLLIMQHLDLPSISLLFQSLGVGKFLGTPLEARGAVRIEGREGDWLPGLGGGWAALENNAQECGQHSPRLPGKLSSLEKRGLDSPPRVLRKFGGGASRSLLSTGAGECRGTLAAAGLGAVTFPPTGGLGCSRRGLRGAGGGAAGSAPAGMEGLVLLNALVTRLLFVLHSLVGVWRVTEVKKEPWYWLLALLNLLLFLETVLTLKFKHGRGYKWFSPAIFLYLISIVPSLWLLEMHHETQYCSSQSEGMSQNTSSKEDFNQTLMSSEQTNAADLIRTATVFVNNLSTVCEKVWTLGLHQTFLLMLIIGRWLLPIGGGITRDQLSQLLLMFVGTAADILEFTSETLEEQNVRNSPALVYAILVIWTWSMLQFPLDLAVKYVMCPLSVTSRGFPSLFFCQYSADLWNIGISVFIQDGPFLVVRLILMIYFKVINQMLVFFAAKNFLVVVLQLYRLVVLAMDVRASFRSQREGLKAQHSRPSGPAESGASPGDWESGSKEGLALPLRALPDTSDDSHPTP</sequence>
<evidence type="ECO:0000313" key="5">
    <source>
        <dbReference type="VGNC" id="VGNC:24277"/>
    </source>
</evidence>
<keyword evidence="2" id="KW-0812">Transmembrane</keyword>
<dbReference type="OrthoDB" id="10042902at2759"/>
<evidence type="ECO:0000256" key="2">
    <source>
        <dbReference type="SAM" id="Phobius"/>
    </source>
</evidence>
<feature type="transmembrane region" description="Helical" evidence="2">
    <location>
        <begin position="453"/>
        <end position="477"/>
    </location>
</feature>
<dbReference type="Ensembl" id="ENSECAT00000018835.3">
    <property type="protein sequence ID" value="ENSECAP00000015384.2"/>
    <property type="gene ID" value="ENSECAG00000017826.3"/>
</dbReference>
<feature type="transmembrane region" description="Helical" evidence="2">
    <location>
        <begin position="203"/>
        <end position="221"/>
    </location>
</feature>
<dbReference type="Bgee" id="ENSECAG00000017826">
    <property type="expression patterns" value="Expressed in endometrium and 19 other cell types or tissues"/>
</dbReference>
<dbReference type="GeneTree" id="ENSGT00390000014794"/>
<accession>F6SHG5</accession>
<reference evidence="3" key="3">
    <citation type="submission" date="2025-09" db="UniProtKB">
        <authorList>
            <consortium name="Ensembl"/>
        </authorList>
    </citation>
    <scope>IDENTIFICATION</scope>
    <source>
        <strain evidence="3">Thoroughbred</strain>
    </source>
</reference>
<dbReference type="PANTHER" id="PTHR22168">
    <property type="entry name" value="TMEM26 PROTEIN"/>
    <property type="match status" value="1"/>
</dbReference>
<keyword evidence="2" id="KW-0472">Membrane</keyword>
<feature type="transmembrane region" description="Helical" evidence="2">
    <location>
        <begin position="375"/>
        <end position="401"/>
    </location>
</feature>
<feature type="transmembrane region" description="Helical" evidence="2">
    <location>
        <begin position="233"/>
        <end position="252"/>
    </location>
</feature>
<dbReference type="HOGENOM" id="CLU_032511_0_0_1"/>
<dbReference type="InParanoid" id="F6SHG5"/>
<name>F6SHG5_HORSE</name>
<dbReference type="FunCoup" id="F6SHG5">
    <property type="interactions" value="10"/>
</dbReference>
<protein>
    <submittedName>
        <fullName evidence="3">Transmembrane protein 26</fullName>
    </submittedName>
</protein>
<evidence type="ECO:0000256" key="1">
    <source>
        <dbReference type="SAM" id="MobiDB-lite"/>
    </source>
</evidence>
<keyword evidence="2" id="KW-1133">Transmembrane helix</keyword>
<organism evidence="3 4">
    <name type="scientific">Equus caballus</name>
    <name type="common">Horse</name>
    <dbReference type="NCBI Taxonomy" id="9796"/>
    <lineage>
        <taxon>Eukaryota</taxon>
        <taxon>Metazoa</taxon>
        <taxon>Chordata</taxon>
        <taxon>Craniata</taxon>
        <taxon>Vertebrata</taxon>
        <taxon>Euteleostomi</taxon>
        <taxon>Mammalia</taxon>
        <taxon>Eutheria</taxon>
        <taxon>Laurasiatheria</taxon>
        <taxon>Perissodactyla</taxon>
        <taxon>Equidae</taxon>
        <taxon>Equus</taxon>
    </lineage>
</organism>
<evidence type="ECO:0000313" key="4">
    <source>
        <dbReference type="Proteomes" id="UP000002281"/>
    </source>
</evidence>
<feature type="region of interest" description="Disordered" evidence="1">
    <location>
        <begin position="490"/>
        <end position="515"/>
    </location>
</feature>
<dbReference type="PaxDb" id="9796-ENSECAP00000015384"/>